<keyword evidence="1" id="KW-1133">Transmembrane helix</keyword>
<dbReference type="InterPro" id="IPR021362">
    <property type="entry name" value="DUF2834"/>
</dbReference>
<feature type="transmembrane region" description="Helical" evidence="1">
    <location>
        <begin position="102"/>
        <end position="121"/>
    </location>
</feature>
<name>A0A318HL58_9MYCO</name>
<sequence length="160" mass="17221">MTSYRAEMAQTTTPPPAAALPTTSKALCAVYAVISIAALIATWSQNAAYFDNPGGFLLDFLNDSRVTPASRSLTVDIVLFFLAAAILMVVEARKHGVRFVWAYIFGGFAIAISVTFPLFLIAREMRVGRTEETRLSAVDTAALAVLAVVMLGLTIWVDMG</sequence>
<evidence type="ECO:0000313" key="3">
    <source>
        <dbReference type="Proteomes" id="UP000247781"/>
    </source>
</evidence>
<evidence type="ECO:0000256" key="1">
    <source>
        <dbReference type="SAM" id="Phobius"/>
    </source>
</evidence>
<accession>A0A318HL58</accession>
<dbReference type="Pfam" id="PF11196">
    <property type="entry name" value="DUF2834"/>
    <property type="match status" value="1"/>
</dbReference>
<evidence type="ECO:0000313" key="2">
    <source>
        <dbReference type="EMBL" id="PXX12037.1"/>
    </source>
</evidence>
<dbReference type="AlphaFoldDB" id="A0A318HL58"/>
<feature type="transmembrane region" description="Helical" evidence="1">
    <location>
        <begin position="69"/>
        <end position="90"/>
    </location>
</feature>
<dbReference type="EMBL" id="QJJU01000002">
    <property type="protein sequence ID" value="PXX12037.1"/>
    <property type="molecule type" value="Genomic_DNA"/>
</dbReference>
<feature type="transmembrane region" description="Helical" evidence="1">
    <location>
        <begin position="141"/>
        <end position="159"/>
    </location>
</feature>
<keyword evidence="1" id="KW-0472">Membrane</keyword>
<dbReference type="Proteomes" id="UP000247781">
    <property type="component" value="Unassembled WGS sequence"/>
</dbReference>
<reference evidence="2 3" key="2">
    <citation type="submission" date="2018-06" db="EMBL/GenBank/DDBJ databases">
        <title>Sequencing of bacterial isolates from soil warming experiment in Harvard Forest, Massachusetts, USA.</title>
        <authorList>
            <person name="Deangelis K.PhD."/>
        </authorList>
    </citation>
    <scope>NUCLEOTIDE SEQUENCE [LARGE SCALE GENOMIC DNA]</scope>
    <source>
        <strain evidence="2 3">GAS496</strain>
    </source>
</reference>
<gene>
    <name evidence="2" type="ORF">C8E89_102161</name>
</gene>
<keyword evidence="3" id="KW-1185">Reference proteome</keyword>
<reference evidence="3" key="1">
    <citation type="submission" date="2018-05" db="EMBL/GenBank/DDBJ databases">
        <authorList>
            <person name="Deangelis K."/>
            <person name="Huntemann M."/>
            <person name="Clum A."/>
            <person name="Pillay M."/>
            <person name="Palaniappan K."/>
            <person name="Varghese N."/>
            <person name="Mikhailova N."/>
            <person name="Stamatis D."/>
            <person name="Reddy T."/>
            <person name="Daum C."/>
            <person name="Shapiro N."/>
            <person name="Ivanova N."/>
            <person name="Kyrpides N."/>
            <person name="Woyke T."/>
        </authorList>
    </citation>
    <scope>NUCLEOTIDE SEQUENCE [LARGE SCALE GENOMIC DNA]</scope>
    <source>
        <strain evidence="3">GAS496</strain>
    </source>
</reference>
<organism evidence="2 3">
    <name type="scientific">Mycolicibacterium moriokaense</name>
    <dbReference type="NCBI Taxonomy" id="39691"/>
    <lineage>
        <taxon>Bacteria</taxon>
        <taxon>Bacillati</taxon>
        <taxon>Actinomycetota</taxon>
        <taxon>Actinomycetes</taxon>
        <taxon>Mycobacteriales</taxon>
        <taxon>Mycobacteriaceae</taxon>
        <taxon>Mycolicibacterium</taxon>
    </lineage>
</organism>
<proteinExistence type="predicted"/>
<comment type="caution">
    <text evidence="2">The sequence shown here is derived from an EMBL/GenBank/DDBJ whole genome shotgun (WGS) entry which is preliminary data.</text>
</comment>
<keyword evidence="1" id="KW-0812">Transmembrane</keyword>
<protein>
    <submittedName>
        <fullName evidence="2">Uncharacterized protein DUF2834</fullName>
    </submittedName>
</protein>